<feature type="transmembrane region" description="Helical" evidence="1">
    <location>
        <begin position="267"/>
        <end position="292"/>
    </location>
</feature>
<sequence>MEMEKLSLVVPCYNEEQTIPLFFTAVEKIRAALTNITIEYIFVNDGSKDHTLAVLREMAQQYPDSIKYLSFSRNFGKEAALYAGMEYSTGDYVAVMDVDLQDPPDLLPQMLHLIRHEAYDCIGTRRISRKGEPLFRSFLAKEFYRIMNRISAVEFVDGARDYRLMTRQMVEAVLSMTEVNRFSKGMFSWVGFDTKYLEYENKERVAGKSSWSIWSLFKYSLDAIVDFSDIPLAIASFVGLTSFIMAIFFMIAIIIRTVLFDDPTAGWPSLVTIILAIGGLQLFCLGIVGKYLGKTYLETKKRPIYILKETDKKNKK</sequence>
<dbReference type="InterPro" id="IPR029044">
    <property type="entry name" value="Nucleotide-diphossugar_trans"/>
</dbReference>
<evidence type="ECO:0000313" key="4">
    <source>
        <dbReference type="Proteomes" id="UP000184758"/>
    </source>
</evidence>
<organism evidence="3 4">
    <name type="scientific">Carnobacterium alterfunditum</name>
    <dbReference type="NCBI Taxonomy" id="28230"/>
    <lineage>
        <taxon>Bacteria</taxon>
        <taxon>Bacillati</taxon>
        <taxon>Bacillota</taxon>
        <taxon>Bacilli</taxon>
        <taxon>Lactobacillales</taxon>
        <taxon>Carnobacteriaceae</taxon>
        <taxon>Carnobacterium</taxon>
    </lineage>
</organism>
<dbReference type="eggNOG" id="COG1216">
    <property type="taxonomic scope" value="Bacteria"/>
</dbReference>
<dbReference type="GO" id="GO:0016740">
    <property type="term" value="F:transferase activity"/>
    <property type="evidence" value="ECO:0007669"/>
    <property type="project" value="UniProtKB-KW"/>
</dbReference>
<dbReference type="Gene3D" id="3.90.550.10">
    <property type="entry name" value="Spore Coat Polysaccharide Biosynthesis Protein SpsA, Chain A"/>
    <property type="match status" value="1"/>
</dbReference>
<evidence type="ECO:0000259" key="2">
    <source>
        <dbReference type="Pfam" id="PF00535"/>
    </source>
</evidence>
<keyword evidence="1" id="KW-0472">Membrane</keyword>
<keyword evidence="1" id="KW-1133">Transmembrane helix</keyword>
<proteinExistence type="predicted"/>
<keyword evidence="4" id="KW-1185">Reference proteome</keyword>
<dbReference type="Proteomes" id="UP000184758">
    <property type="component" value="Unassembled WGS sequence"/>
</dbReference>
<keyword evidence="1" id="KW-0812">Transmembrane</keyword>
<accession>A0A1N6FN23</accession>
<dbReference type="InterPro" id="IPR001173">
    <property type="entry name" value="Glyco_trans_2-like"/>
</dbReference>
<dbReference type="AlphaFoldDB" id="A0A1N6FN23"/>
<evidence type="ECO:0000313" key="3">
    <source>
        <dbReference type="EMBL" id="SIN96695.1"/>
    </source>
</evidence>
<protein>
    <submittedName>
        <fullName evidence="3">Glycosyltransferase involved in cell wall bisynthesis</fullName>
    </submittedName>
</protein>
<reference evidence="4" key="1">
    <citation type="submission" date="2016-11" db="EMBL/GenBank/DDBJ databases">
        <authorList>
            <person name="Varghese N."/>
            <person name="Submissions S."/>
        </authorList>
    </citation>
    <scope>NUCLEOTIDE SEQUENCE [LARGE SCALE GENOMIC DNA]</scope>
    <source>
        <strain evidence="4">313</strain>
    </source>
</reference>
<feature type="domain" description="Glycosyltransferase 2-like" evidence="2">
    <location>
        <begin position="7"/>
        <end position="172"/>
    </location>
</feature>
<evidence type="ECO:0000256" key="1">
    <source>
        <dbReference type="SAM" id="Phobius"/>
    </source>
</evidence>
<dbReference type="EMBL" id="FSRN01000001">
    <property type="protein sequence ID" value="SIN96695.1"/>
    <property type="molecule type" value="Genomic_DNA"/>
</dbReference>
<dbReference type="CDD" id="cd04187">
    <property type="entry name" value="DPM1_like_bac"/>
    <property type="match status" value="1"/>
</dbReference>
<dbReference type="SUPFAM" id="SSF53448">
    <property type="entry name" value="Nucleotide-diphospho-sugar transferases"/>
    <property type="match status" value="1"/>
</dbReference>
<dbReference type="Pfam" id="PF00535">
    <property type="entry name" value="Glycos_transf_2"/>
    <property type="match status" value="1"/>
</dbReference>
<dbReference type="STRING" id="28230.SAMN05878443_0720"/>
<feature type="transmembrane region" description="Helical" evidence="1">
    <location>
        <begin position="232"/>
        <end position="255"/>
    </location>
</feature>
<dbReference type="PANTHER" id="PTHR48090">
    <property type="entry name" value="UNDECAPRENYL-PHOSPHATE 4-DEOXY-4-FORMAMIDO-L-ARABINOSE TRANSFERASE-RELATED"/>
    <property type="match status" value="1"/>
</dbReference>
<dbReference type="InterPro" id="IPR050256">
    <property type="entry name" value="Glycosyltransferase_2"/>
</dbReference>
<name>A0A1N6FN23_9LACT</name>
<keyword evidence="3" id="KW-0808">Transferase</keyword>
<dbReference type="GO" id="GO:0005886">
    <property type="term" value="C:plasma membrane"/>
    <property type="evidence" value="ECO:0007669"/>
    <property type="project" value="TreeGrafter"/>
</dbReference>
<gene>
    <name evidence="3" type="ORF">SAMN05878443_0720</name>
</gene>
<dbReference type="PANTHER" id="PTHR48090:SF8">
    <property type="entry name" value="GLYCOSYLTRANSFERASE CSBB-RELATED"/>
    <property type="match status" value="1"/>
</dbReference>